<evidence type="ECO:0000259" key="16">
    <source>
        <dbReference type="Pfam" id="PF04815"/>
    </source>
</evidence>
<dbReference type="AlphaFoldDB" id="A0AAW1R387"/>
<dbReference type="SUPFAM" id="SSF82754">
    <property type="entry name" value="C-terminal, gelsolin-like domain of Sec23/24"/>
    <property type="match status" value="1"/>
</dbReference>
<dbReference type="Pfam" id="PF04811">
    <property type="entry name" value="Sec23_trunk"/>
    <property type="match status" value="1"/>
</dbReference>
<name>A0AAW1R387_9CHLO</name>
<dbReference type="Pfam" id="PF08033">
    <property type="entry name" value="Sec23_BS"/>
    <property type="match status" value="1"/>
</dbReference>
<comment type="similarity">
    <text evidence="4">Belongs to the SEC23/SEC24 family. SEC24 subfamily.</text>
</comment>
<dbReference type="Gene3D" id="1.20.120.730">
    <property type="entry name" value="Sec23/Sec24 helical domain"/>
    <property type="match status" value="1"/>
</dbReference>
<keyword evidence="9" id="KW-0653">Protein transport</keyword>
<dbReference type="Pfam" id="PF04810">
    <property type="entry name" value="zf-Sec23_Sec24"/>
    <property type="match status" value="1"/>
</dbReference>
<dbReference type="Gene3D" id="3.40.50.410">
    <property type="entry name" value="von Willebrand factor, type A domain"/>
    <property type="match status" value="1"/>
</dbReference>
<keyword evidence="11" id="KW-0472">Membrane</keyword>
<dbReference type="GO" id="GO:0090110">
    <property type="term" value="P:COPII-coated vesicle cargo loading"/>
    <property type="evidence" value="ECO:0007669"/>
    <property type="project" value="TreeGrafter"/>
</dbReference>
<evidence type="ECO:0000256" key="8">
    <source>
        <dbReference type="ARBA" id="ARBA00022892"/>
    </source>
</evidence>
<accession>A0AAW1R387</accession>
<keyword evidence="10" id="KW-0333">Golgi apparatus</keyword>
<evidence type="ECO:0000256" key="3">
    <source>
        <dbReference type="ARBA" id="ARBA00004586"/>
    </source>
</evidence>
<dbReference type="GO" id="GO:0030127">
    <property type="term" value="C:COPII vesicle coat"/>
    <property type="evidence" value="ECO:0007669"/>
    <property type="project" value="InterPro"/>
</dbReference>
<feature type="domain" description="Sec23/Sec24 helical" evidence="16">
    <location>
        <begin position="706"/>
        <end position="811"/>
    </location>
</feature>
<keyword evidence="6" id="KW-0963">Cytoplasm</keyword>
<evidence type="ECO:0008006" key="20">
    <source>
        <dbReference type="Google" id="ProtNLM"/>
    </source>
</evidence>
<comment type="caution">
    <text evidence="18">The sequence shown here is derived from an EMBL/GenBank/DDBJ whole genome shotgun (WGS) entry which is preliminary data.</text>
</comment>
<evidence type="ECO:0000256" key="4">
    <source>
        <dbReference type="ARBA" id="ARBA00008334"/>
    </source>
</evidence>
<dbReference type="InterPro" id="IPR036180">
    <property type="entry name" value="Gelsolin-like_dom_sf"/>
</dbReference>
<dbReference type="Pfam" id="PF04815">
    <property type="entry name" value="Sec23_helical"/>
    <property type="match status" value="1"/>
</dbReference>
<dbReference type="Pfam" id="PF00626">
    <property type="entry name" value="Gelsolin"/>
    <property type="match status" value="1"/>
</dbReference>
<feature type="compositionally biased region" description="Low complexity" evidence="12">
    <location>
        <begin position="223"/>
        <end position="235"/>
    </location>
</feature>
<evidence type="ECO:0000256" key="11">
    <source>
        <dbReference type="ARBA" id="ARBA00023136"/>
    </source>
</evidence>
<feature type="compositionally biased region" description="Pro residues" evidence="12">
    <location>
        <begin position="142"/>
        <end position="160"/>
    </location>
</feature>
<dbReference type="SUPFAM" id="SSF81995">
    <property type="entry name" value="beta-sandwich domain of Sec23/24"/>
    <property type="match status" value="1"/>
</dbReference>
<dbReference type="InterPro" id="IPR007123">
    <property type="entry name" value="Gelsolin-like_dom"/>
</dbReference>
<feature type="domain" description="Sec23/Sec24 trunk" evidence="15">
    <location>
        <begin position="370"/>
        <end position="604"/>
    </location>
</feature>
<evidence type="ECO:0000259" key="17">
    <source>
        <dbReference type="Pfam" id="PF08033"/>
    </source>
</evidence>
<dbReference type="PANTHER" id="PTHR13803">
    <property type="entry name" value="SEC24-RELATED PROTEIN"/>
    <property type="match status" value="1"/>
</dbReference>
<feature type="compositionally biased region" description="Gly residues" evidence="12">
    <location>
        <begin position="60"/>
        <end position="72"/>
    </location>
</feature>
<dbReference type="InterPro" id="IPR050550">
    <property type="entry name" value="SEC23_SEC24_subfamily"/>
</dbReference>
<feature type="domain" description="Zinc finger Sec23/Sec24-type" evidence="14">
    <location>
        <begin position="295"/>
        <end position="332"/>
    </location>
</feature>
<feature type="compositionally biased region" description="Low complexity" evidence="12">
    <location>
        <begin position="25"/>
        <end position="34"/>
    </location>
</feature>
<feature type="compositionally biased region" description="Low complexity" evidence="12">
    <location>
        <begin position="161"/>
        <end position="178"/>
    </location>
</feature>
<evidence type="ECO:0000256" key="10">
    <source>
        <dbReference type="ARBA" id="ARBA00023034"/>
    </source>
</evidence>
<dbReference type="Gene3D" id="2.60.40.1670">
    <property type="entry name" value="beta-sandwich domain of Sec23/24"/>
    <property type="match status" value="1"/>
</dbReference>
<dbReference type="InterPro" id="IPR036175">
    <property type="entry name" value="Sec23/24_helical_dom_sf"/>
</dbReference>
<keyword evidence="5" id="KW-0813">Transport</keyword>
<dbReference type="Gene3D" id="2.30.30.380">
    <property type="entry name" value="Zn-finger domain of Sec23/24"/>
    <property type="match status" value="1"/>
</dbReference>
<dbReference type="InterPro" id="IPR029006">
    <property type="entry name" value="ADF-H/Gelsolin-like_dom_sf"/>
</dbReference>
<proteinExistence type="inferred from homology"/>
<feature type="region of interest" description="Disordered" evidence="12">
    <location>
        <begin position="1"/>
        <end position="178"/>
    </location>
</feature>
<dbReference type="SUPFAM" id="SSF53300">
    <property type="entry name" value="vWA-like"/>
    <property type="match status" value="1"/>
</dbReference>
<keyword evidence="8" id="KW-0931">ER-Golgi transport</keyword>
<evidence type="ECO:0000259" key="14">
    <source>
        <dbReference type="Pfam" id="PF04810"/>
    </source>
</evidence>
<evidence type="ECO:0000313" key="18">
    <source>
        <dbReference type="EMBL" id="KAK9828118.1"/>
    </source>
</evidence>
<dbReference type="InterPro" id="IPR036174">
    <property type="entry name" value="Znf_Sec23_Sec24_sf"/>
</dbReference>
<dbReference type="InterPro" id="IPR041742">
    <property type="entry name" value="Sec24-like_trunk_dom"/>
</dbReference>
<dbReference type="EMBL" id="JALJOU010000052">
    <property type="protein sequence ID" value="KAK9828118.1"/>
    <property type="molecule type" value="Genomic_DNA"/>
</dbReference>
<evidence type="ECO:0000259" key="13">
    <source>
        <dbReference type="Pfam" id="PF00626"/>
    </source>
</evidence>
<dbReference type="Gene3D" id="3.40.20.10">
    <property type="entry name" value="Severin"/>
    <property type="match status" value="1"/>
</dbReference>
<evidence type="ECO:0000313" key="19">
    <source>
        <dbReference type="Proteomes" id="UP001445335"/>
    </source>
</evidence>
<evidence type="ECO:0000256" key="12">
    <source>
        <dbReference type="SAM" id="MobiDB-lite"/>
    </source>
</evidence>
<dbReference type="GO" id="GO:0000139">
    <property type="term" value="C:Golgi membrane"/>
    <property type="evidence" value="ECO:0007669"/>
    <property type="project" value="UniProtKB-SubCell"/>
</dbReference>
<dbReference type="InterPro" id="IPR012990">
    <property type="entry name" value="Beta-sandwich_Sec23_24"/>
</dbReference>
<dbReference type="PANTHER" id="PTHR13803:SF39">
    <property type="entry name" value="SECRETORY 24AB, ISOFORM A"/>
    <property type="match status" value="1"/>
</dbReference>
<feature type="region of interest" description="Disordered" evidence="12">
    <location>
        <begin position="204"/>
        <end position="245"/>
    </location>
</feature>
<gene>
    <name evidence="18" type="ORF">WJX81_006860</name>
</gene>
<keyword evidence="19" id="KW-1185">Reference proteome</keyword>
<comment type="subcellular location">
    <subcellularLocation>
        <location evidence="2">Cytoplasm</location>
    </subcellularLocation>
    <subcellularLocation>
        <location evidence="3">Endoplasmic reticulum membrane</location>
    </subcellularLocation>
    <subcellularLocation>
        <location evidence="1">Golgi apparatus membrane</location>
    </subcellularLocation>
</comment>
<evidence type="ECO:0000256" key="2">
    <source>
        <dbReference type="ARBA" id="ARBA00004496"/>
    </source>
</evidence>
<dbReference type="Proteomes" id="UP001445335">
    <property type="component" value="Unassembled WGS sequence"/>
</dbReference>
<dbReference type="SUPFAM" id="SSF81811">
    <property type="entry name" value="Helical domain of Sec23/24"/>
    <property type="match status" value="1"/>
</dbReference>
<organism evidence="18 19">
    <name type="scientific">Elliptochloris bilobata</name>
    <dbReference type="NCBI Taxonomy" id="381761"/>
    <lineage>
        <taxon>Eukaryota</taxon>
        <taxon>Viridiplantae</taxon>
        <taxon>Chlorophyta</taxon>
        <taxon>core chlorophytes</taxon>
        <taxon>Trebouxiophyceae</taxon>
        <taxon>Trebouxiophyceae incertae sedis</taxon>
        <taxon>Elliptochloris clade</taxon>
        <taxon>Elliptochloris</taxon>
    </lineage>
</organism>
<evidence type="ECO:0000256" key="6">
    <source>
        <dbReference type="ARBA" id="ARBA00022490"/>
    </source>
</evidence>
<dbReference type="GO" id="GO:0000149">
    <property type="term" value="F:SNARE binding"/>
    <property type="evidence" value="ECO:0007669"/>
    <property type="project" value="TreeGrafter"/>
</dbReference>
<dbReference type="InterPro" id="IPR036465">
    <property type="entry name" value="vWFA_dom_sf"/>
</dbReference>
<evidence type="ECO:0000256" key="5">
    <source>
        <dbReference type="ARBA" id="ARBA00022448"/>
    </source>
</evidence>
<evidence type="ECO:0000256" key="1">
    <source>
        <dbReference type="ARBA" id="ARBA00004394"/>
    </source>
</evidence>
<dbReference type="CDD" id="cd01479">
    <property type="entry name" value="Sec24-like"/>
    <property type="match status" value="1"/>
</dbReference>
<feature type="domain" description="Sec23/Sec24 beta-sandwich" evidence="17">
    <location>
        <begin position="611"/>
        <end position="695"/>
    </location>
</feature>
<keyword evidence="7" id="KW-0256">Endoplasmic reticulum</keyword>
<evidence type="ECO:0000256" key="9">
    <source>
        <dbReference type="ARBA" id="ARBA00022927"/>
    </source>
</evidence>
<evidence type="ECO:0000259" key="15">
    <source>
        <dbReference type="Pfam" id="PF04811"/>
    </source>
</evidence>
<dbReference type="InterPro" id="IPR006895">
    <property type="entry name" value="Znf_Sec23_Sec24"/>
</dbReference>
<dbReference type="InterPro" id="IPR006896">
    <property type="entry name" value="Sec23/24_trunk_dom"/>
</dbReference>
<dbReference type="GO" id="GO:0070971">
    <property type="term" value="C:endoplasmic reticulum exit site"/>
    <property type="evidence" value="ECO:0007669"/>
    <property type="project" value="TreeGrafter"/>
</dbReference>
<dbReference type="GO" id="GO:0005789">
    <property type="term" value="C:endoplasmic reticulum membrane"/>
    <property type="evidence" value="ECO:0007669"/>
    <property type="project" value="UniProtKB-SubCell"/>
</dbReference>
<sequence>MAGLPPQRDQQPPGYAGQTGGPGAQTGLAAQQPGRPSAPGVRPHFGGGFAQAPSGPLGRLPGGSGGLPEGLPGGPPPQGPGAGAPLRPPYPGAGGPASYGGAQQPGVRPPGAPVANGGPAMRSSYSGEQPRGLAPAGGGGGPPQPRAPPTFGQAPPPPGMFQPGGAQAPGFGAPGQAPAPGFLGAGGYSDAAAQAVLDHFEGLQLGPAAPGQPDPSSDPAYLPRPAGPEAEAAARPTPPYHKGNCDPRFIRLTTNAVPAQQSLRARFQLPLGAIVHPLADPQEDVPVIQLGPAGIVRCKRCRTYINPFMAWQDGGRRFLCNVCGCANDTPLEFQCALGPDGQRLDVQEHSEMACGSVEYIAPQEYMVRPPMPPAFFFVIDVSQAAVASGVLAHVCRAIRASLDRLPGGERTRVGFLTFDTALHFYNLKAGLSQPQMMVVAELSEPFVPLPDDLLVNLAESRGVVEALLDSLPSTFAVNTSVESAMGPALQAAFMVVSPIGGKLLLFQSAVPSLGVGRVKQRDNGALWGTDAEPKLRQPDDSFWKKYAAECSRVQIAIDVFIFCPSFIDVASFGALSRYTCGQLYYYPGFHPDRDGARVEAEVRHNLTRTTGWEAVMRIRCSKGLRISAFHGHFFIRSTDLLALPQVDPDKAFAVQVAHEEGVLTTSAAYMQCALLYTSSSGERRIRVHTVAFPVVQDVNELFRATDAAATAALLAKLAVEKSYSSKLDETRAAIQHKLSMALKEFRVMHAAASRGNLPHHQLIYPPSLRYLPVWTLGIMKSTALRGGKEVVTDERAAVGLEVMAASVPQLLRLLYPALYPVHDPAGDWGRPGPDGRVRLPPTVPLTGAYMSDAGAYLLDSGRIFVLWLGKRVPKDFISQVFAVDVSRPIPDNQVLKVEPALPGLELSARINAVLGRLRDQRGNYPTCFVVRQGTPPEQHVLPYLVEDRGLGTPSYQDFAVMLHRAVLSKA</sequence>
<dbReference type="GO" id="GO:0006886">
    <property type="term" value="P:intracellular protein transport"/>
    <property type="evidence" value="ECO:0007669"/>
    <property type="project" value="InterPro"/>
</dbReference>
<evidence type="ECO:0000256" key="7">
    <source>
        <dbReference type="ARBA" id="ARBA00022824"/>
    </source>
</evidence>
<dbReference type="GO" id="GO:0008270">
    <property type="term" value="F:zinc ion binding"/>
    <property type="evidence" value="ECO:0007669"/>
    <property type="project" value="InterPro"/>
</dbReference>
<dbReference type="SUPFAM" id="SSF82919">
    <property type="entry name" value="Zn-finger domain of Sec23/24"/>
    <property type="match status" value="1"/>
</dbReference>
<reference evidence="18 19" key="1">
    <citation type="journal article" date="2024" name="Nat. Commun.">
        <title>Phylogenomics reveals the evolutionary origins of lichenization in chlorophyte algae.</title>
        <authorList>
            <person name="Puginier C."/>
            <person name="Libourel C."/>
            <person name="Otte J."/>
            <person name="Skaloud P."/>
            <person name="Haon M."/>
            <person name="Grisel S."/>
            <person name="Petersen M."/>
            <person name="Berrin J.G."/>
            <person name="Delaux P.M."/>
            <person name="Dal Grande F."/>
            <person name="Keller J."/>
        </authorList>
    </citation>
    <scope>NUCLEOTIDE SEQUENCE [LARGE SCALE GENOMIC DNA]</scope>
    <source>
        <strain evidence="18 19">SAG 245.80</strain>
    </source>
</reference>
<dbReference type="InterPro" id="IPR006900">
    <property type="entry name" value="Sec23/24_helical_dom"/>
</dbReference>
<feature type="domain" description="Gelsolin-like" evidence="13">
    <location>
        <begin position="838"/>
        <end position="892"/>
    </location>
</feature>
<protein>
    <recommendedName>
        <fullName evidence="20">Protein transport protein Sec24-like</fullName>
    </recommendedName>
</protein>